<dbReference type="InterPro" id="IPR011527">
    <property type="entry name" value="ABC1_TM_dom"/>
</dbReference>
<dbReference type="Gene3D" id="3.40.50.300">
    <property type="entry name" value="P-loop containing nucleotide triphosphate hydrolases"/>
    <property type="match status" value="1"/>
</dbReference>
<feature type="transmembrane region" description="Helical" evidence="8">
    <location>
        <begin position="7"/>
        <end position="38"/>
    </location>
</feature>
<reference evidence="11 12" key="1">
    <citation type="journal article" date="2017" name="Int. J. Syst. Evol. Microbiol.">
        <title>Oleiagrimonas citrea sp. nov., a marine bacterium isolated from tidal flat sediment and emended description of the genus Oleiagrimonas Fang et al. 2015 and Oleiagrimonas soli.</title>
        <authorList>
            <person name="Yang S.H."/>
            <person name="Seo H.S."/>
            <person name="Seong C.N."/>
            <person name="Kwon K.K."/>
        </authorList>
    </citation>
    <scope>NUCLEOTIDE SEQUENCE [LARGE SCALE GENOMIC DNA]</scope>
    <source>
        <strain evidence="11 12">MEBiC09124</strain>
    </source>
</reference>
<dbReference type="CDD" id="cd03225">
    <property type="entry name" value="ABC_cobalt_CbiO_domain1"/>
    <property type="match status" value="1"/>
</dbReference>
<dbReference type="GO" id="GO:0005886">
    <property type="term" value="C:plasma membrane"/>
    <property type="evidence" value="ECO:0007669"/>
    <property type="project" value="UniProtKB-SubCell"/>
</dbReference>
<keyword evidence="12" id="KW-1185">Reference proteome</keyword>
<feature type="domain" description="ABC transporter" evidence="9">
    <location>
        <begin position="345"/>
        <end position="565"/>
    </location>
</feature>
<dbReference type="SMART" id="SM00382">
    <property type="entry name" value="AAA"/>
    <property type="match status" value="1"/>
</dbReference>
<feature type="transmembrane region" description="Helical" evidence="8">
    <location>
        <begin position="123"/>
        <end position="143"/>
    </location>
</feature>
<dbReference type="Gene3D" id="1.20.1560.10">
    <property type="entry name" value="ABC transporter type 1, transmembrane domain"/>
    <property type="match status" value="1"/>
</dbReference>
<dbReference type="InterPro" id="IPR017871">
    <property type="entry name" value="ABC_transporter-like_CS"/>
</dbReference>
<accession>A0A846ZRM4</accession>
<dbReference type="InterPro" id="IPR036640">
    <property type="entry name" value="ABC1_TM_sf"/>
</dbReference>
<dbReference type="InterPro" id="IPR003439">
    <property type="entry name" value="ABC_transporter-like_ATP-bd"/>
</dbReference>
<feature type="transmembrane region" description="Helical" evidence="8">
    <location>
        <begin position="149"/>
        <end position="166"/>
    </location>
</feature>
<dbReference type="GO" id="GO:0140359">
    <property type="term" value="F:ABC-type transporter activity"/>
    <property type="evidence" value="ECO:0007669"/>
    <property type="project" value="InterPro"/>
</dbReference>
<evidence type="ECO:0000259" key="10">
    <source>
        <dbReference type="PROSITE" id="PS50929"/>
    </source>
</evidence>
<dbReference type="EMBL" id="JAAZQD010000007">
    <property type="protein sequence ID" value="NKZ40169.1"/>
    <property type="molecule type" value="Genomic_DNA"/>
</dbReference>
<evidence type="ECO:0000256" key="5">
    <source>
        <dbReference type="ARBA" id="ARBA00022840"/>
    </source>
</evidence>
<dbReference type="PANTHER" id="PTHR24221:SF654">
    <property type="entry name" value="ATP-BINDING CASSETTE SUB-FAMILY B MEMBER 6"/>
    <property type="match status" value="1"/>
</dbReference>
<evidence type="ECO:0000256" key="1">
    <source>
        <dbReference type="ARBA" id="ARBA00004651"/>
    </source>
</evidence>
<dbReference type="GO" id="GO:0005524">
    <property type="term" value="F:ATP binding"/>
    <property type="evidence" value="ECO:0007669"/>
    <property type="project" value="UniProtKB-KW"/>
</dbReference>
<dbReference type="SUPFAM" id="SSF90123">
    <property type="entry name" value="ABC transporter transmembrane region"/>
    <property type="match status" value="1"/>
</dbReference>
<dbReference type="GO" id="GO:0015833">
    <property type="term" value="P:peptide transport"/>
    <property type="evidence" value="ECO:0007669"/>
    <property type="project" value="InterPro"/>
</dbReference>
<dbReference type="Proteomes" id="UP000541636">
    <property type="component" value="Unassembled WGS sequence"/>
</dbReference>
<keyword evidence="5" id="KW-0067">ATP-binding</keyword>
<dbReference type="InterPro" id="IPR027417">
    <property type="entry name" value="P-loop_NTPase"/>
</dbReference>
<dbReference type="PROSITE" id="PS50893">
    <property type="entry name" value="ABC_TRANSPORTER_2"/>
    <property type="match status" value="1"/>
</dbReference>
<evidence type="ECO:0000313" key="11">
    <source>
        <dbReference type="EMBL" id="NKZ40169.1"/>
    </source>
</evidence>
<dbReference type="RefSeq" id="WP_168609958.1">
    <property type="nucleotide sequence ID" value="NZ_JAAZQD010000007.1"/>
</dbReference>
<dbReference type="PROSITE" id="PS50929">
    <property type="entry name" value="ABC_TM1F"/>
    <property type="match status" value="1"/>
</dbReference>
<keyword evidence="2" id="KW-0813">Transport</keyword>
<proteinExistence type="predicted"/>
<evidence type="ECO:0000256" key="4">
    <source>
        <dbReference type="ARBA" id="ARBA00022741"/>
    </source>
</evidence>
<dbReference type="AlphaFoldDB" id="A0A846ZRM4"/>
<protein>
    <submittedName>
        <fullName evidence="11">Cyclic peptide export ABC transporter</fullName>
    </submittedName>
</protein>
<dbReference type="GO" id="GO:0016887">
    <property type="term" value="F:ATP hydrolysis activity"/>
    <property type="evidence" value="ECO:0007669"/>
    <property type="project" value="InterPro"/>
</dbReference>
<dbReference type="SUPFAM" id="SSF52540">
    <property type="entry name" value="P-loop containing nucleoside triphosphate hydrolases"/>
    <property type="match status" value="1"/>
</dbReference>
<feature type="transmembrane region" description="Helical" evidence="8">
    <location>
        <begin position="50"/>
        <end position="71"/>
    </location>
</feature>
<dbReference type="NCBIfam" id="TIGR01194">
    <property type="entry name" value="cyc_pep_trnsptr"/>
    <property type="match status" value="1"/>
</dbReference>
<keyword evidence="7 8" id="KW-0472">Membrane</keyword>
<evidence type="ECO:0000256" key="2">
    <source>
        <dbReference type="ARBA" id="ARBA00022448"/>
    </source>
</evidence>
<dbReference type="InterPro" id="IPR039421">
    <property type="entry name" value="Type_1_exporter"/>
</dbReference>
<organism evidence="11 12">
    <name type="scientific">Oleiagrimonas citrea</name>
    <dbReference type="NCBI Taxonomy" id="1665687"/>
    <lineage>
        <taxon>Bacteria</taxon>
        <taxon>Pseudomonadati</taxon>
        <taxon>Pseudomonadota</taxon>
        <taxon>Gammaproteobacteria</taxon>
        <taxon>Lysobacterales</taxon>
        <taxon>Rhodanobacteraceae</taxon>
        <taxon>Oleiagrimonas</taxon>
    </lineage>
</organism>
<comment type="subcellular location">
    <subcellularLocation>
        <location evidence="1">Cell membrane</location>
        <topology evidence="1">Multi-pass membrane protein</topology>
    </subcellularLocation>
</comment>
<gene>
    <name evidence="11" type="ORF">HF690_14510</name>
</gene>
<dbReference type="Pfam" id="PF00664">
    <property type="entry name" value="ABC_membrane"/>
    <property type="match status" value="1"/>
</dbReference>
<keyword evidence="4" id="KW-0547">Nucleotide-binding</keyword>
<dbReference type="PROSITE" id="PS00211">
    <property type="entry name" value="ABC_TRANSPORTER_1"/>
    <property type="match status" value="1"/>
</dbReference>
<dbReference type="InterPro" id="IPR015856">
    <property type="entry name" value="ABC_transpr_CbiO/EcfA_su"/>
</dbReference>
<evidence type="ECO:0000256" key="7">
    <source>
        <dbReference type="ARBA" id="ARBA00023136"/>
    </source>
</evidence>
<evidence type="ECO:0000256" key="8">
    <source>
        <dbReference type="SAM" id="Phobius"/>
    </source>
</evidence>
<evidence type="ECO:0000313" key="12">
    <source>
        <dbReference type="Proteomes" id="UP000541636"/>
    </source>
</evidence>
<dbReference type="Pfam" id="PF00005">
    <property type="entry name" value="ABC_tran"/>
    <property type="match status" value="1"/>
</dbReference>
<dbReference type="PANTHER" id="PTHR24221">
    <property type="entry name" value="ATP-BINDING CASSETTE SUB-FAMILY B"/>
    <property type="match status" value="1"/>
</dbReference>
<dbReference type="InterPro" id="IPR005898">
    <property type="entry name" value="Cyc_pep_transpt_SyrD/YojI"/>
</dbReference>
<feature type="domain" description="ABC transmembrane type-1" evidence="10">
    <location>
        <begin position="13"/>
        <end position="290"/>
    </location>
</feature>
<feature type="transmembrane region" description="Helical" evidence="8">
    <location>
        <begin position="229"/>
        <end position="250"/>
    </location>
</feature>
<evidence type="ECO:0000259" key="9">
    <source>
        <dbReference type="PROSITE" id="PS50893"/>
    </source>
</evidence>
<keyword evidence="6 8" id="KW-1133">Transmembrane helix</keyword>
<name>A0A846ZRM4_9GAMM</name>
<evidence type="ECO:0000256" key="6">
    <source>
        <dbReference type="ARBA" id="ARBA00022989"/>
    </source>
</evidence>
<sequence length="565" mass="62982">MRVFRFLFGYAPGVIIFTTIISAITGLTTVLLLMIFNAHLKGTVDGTGDIWQFVGLCIATAVASFVAKISISKLTLWSSFHLRLQLGRQWINTPLIELEREGNAKLLSAITQDVDHLSDSMRALPALFVDYTVTIASFCYLGYLSWKLLLVLIGFMVVLTITRGFLKKKFEESVREARSFAEMMLATYNSMSGGIKELKMNIARWNGFYSGELYDVSAKYRDKGYSAEILFGMIYGYSEVAYFIFVALLIYGGNLIGGISHDLMISFAVTLLYMKSNMDRVIESGGQIMRASVALDHLQALGVFKHTASMSVSELHSKTARENVAASVATDINLNKNPCHSDCSIRLNGVGHTYGGVGDEAGFKLGPIDIDIGAGELLFIIGGNGSGKTTLAKILCGLYEPQSGEILLNGVRIDSSNRAWYAQHFGTVFSDSYLFSKLYGADDLPQTDSLIREYLRECRLEDKVEVHEGRFSTISLSQGQRKRLALVTAYVEDRPIYLFDEWAADQDPEFRQFFYCKILPKLKAKGKTVIVISHDDRYYYVADRIIKLERGRLAHEVTQDEAVPA</sequence>
<keyword evidence="3 8" id="KW-0812">Transmembrane</keyword>
<dbReference type="GO" id="GO:1904680">
    <property type="term" value="F:peptide transmembrane transporter activity"/>
    <property type="evidence" value="ECO:0007669"/>
    <property type="project" value="InterPro"/>
</dbReference>
<comment type="caution">
    <text evidence="11">The sequence shown here is derived from an EMBL/GenBank/DDBJ whole genome shotgun (WGS) entry which is preliminary data.</text>
</comment>
<evidence type="ECO:0000256" key="3">
    <source>
        <dbReference type="ARBA" id="ARBA00022692"/>
    </source>
</evidence>
<dbReference type="InterPro" id="IPR003593">
    <property type="entry name" value="AAA+_ATPase"/>
</dbReference>